<dbReference type="InterPro" id="IPR036236">
    <property type="entry name" value="Znf_C2H2_sf"/>
</dbReference>
<dbReference type="PROSITE" id="PS51257">
    <property type="entry name" value="PROKAR_LIPOPROTEIN"/>
    <property type="match status" value="1"/>
</dbReference>
<dbReference type="InterPro" id="IPR056436">
    <property type="entry name" value="Znf-C2H2_ZIC1-5/GLI1-3-like"/>
</dbReference>
<dbReference type="PROSITE" id="PS50157">
    <property type="entry name" value="ZINC_FINGER_C2H2_2"/>
    <property type="match status" value="5"/>
</dbReference>
<sequence>MLLDSRHFAPSPYQHGTVGCLSLVPAPGPELLSVAENGNFQVMYLRSGNLSLDAGPGLNTGDRLDAMDAMDTPLLELGTPLETQLDSQLDTKSLFVDAFQYWRQDADADFASSPVVEDNGVDECVDMKPDILPGGLPHMIPGSRRFAAAATAPPPTPTPEQQPQSILLHTGANVVDMVSGVTCSGVGLGALGVPSRGDVIGDHIRPSNTAISYRPDLRGQHQGNFGHLLRQRPASFGGEVFSTSASFNQVVTRQRPHSEDLQGLHDINVAHDDVDDDEDDEDDDVFLASNVHSGDDPFPQAHRQRLSSSGNSNEDVSDEDDPREEVVSECRWAECGLQFPGRAPLVRHIEKVHVEPRRGEDFSCLWQCCPRGARPFNARYKLLIHMRVHSGEKPNKCPFPGCPKAFSRLENLKIHQRSHTGERPYCCQFAGCNKAFSNSSDRAKHQRTHFDTKPYACQVPGCSKRYTDPSSLRKHVKNHSGKDHAHASAHAHTRRAGSTGDSEGSTSSALLSL</sequence>
<feature type="domain" description="C2H2-type" evidence="11">
    <location>
        <begin position="395"/>
        <end position="424"/>
    </location>
</feature>
<dbReference type="RefSeq" id="XP_052132079.1">
    <property type="nucleotide sequence ID" value="XM_052276119.1"/>
</dbReference>
<dbReference type="KEGG" id="foc:113204981"/>
<name>A0A9C6XA84_FRAOC</name>
<gene>
    <name evidence="13" type="primary">LOC113204981</name>
</gene>
<dbReference type="FunFam" id="3.30.160.60:FF:000048">
    <property type="entry name" value="GLI family zinc finger 3"/>
    <property type="match status" value="1"/>
</dbReference>
<keyword evidence="5 9" id="KW-0863">Zinc-finger</keyword>
<evidence type="ECO:0000256" key="3">
    <source>
        <dbReference type="ARBA" id="ARBA00022723"/>
    </source>
</evidence>
<dbReference type="GO" id="GO:0000122">
    <property type="term" value="P:negative regulation of transcription by RNA polymerase II"/>
    <property type="evidence" value="ECO:0007669"/>
    <property type="project" value="UniProtKB-ARBA"/>
</dbReference>
<dbReference type="Gene3D" id="3.30.160.60">
    <property type="entry name" value="Classic Zinc Finger"/>
    <property type="match status" value="5"/>
</dbReference>
<keyword evidence="6" id="KW-0862">Zinc</keyword>
<evidence type="ECO:0000256" key="8">
    <source>
        <dbReference type="ARBA" id="ARBA00023242"/>
    </source>
</evidence>
<dbReference type="Proteomes" id="UP000504606">
    <property type="component" value="Unplaced"/>
</dbReference>
<dbReference type="GeneID" id="113204981"/>
<dbReference type="AlphaFoldDB" id="A0A9C6XA84"/>
<evidence type="ECO:0000313" key="13">
    <source>
        <dbReference type="RefSeq" id="XP_052132079.1"/>
    </source>
</evidence>
<keyword evidence="7" id="KW-0238">DNA-binding</keyword>
<feature type="domain" description="C2H2-type" evidence="11">
    <location>
        <begin position="425"/>
        <end position="454"/>
    </location>
</feature>
<organism evidence="12 13">
    <name type="scientific">Frankliniella occidentalis</name>
    <name type="common">Western flower thrips</name>
    <name type="synonym">Euthrips occidentalis</name>
    <dbReference type="NCBI Taxonomy" id="133901"/>
    <lineage>
        <taxon>Eukaryota</taxon>
        <taxon>Metazoa</taxon>
        <taxon>Ecdysozoa</taxon>
        <taxon>Arthropoda</taxon>
        <taxon>Hexapoda</taxon>
        <taxon>Insecta</taxon>
        <taxon>Pterygota</taxon>
        <taxon>Neoptera</taxon>
        <taxon>Paraneoptera</taxon>
        <taxon>Thysanoptera</taxon>
        <taxon>Terebrantia</taxon>
        <taxon>Thripoidea</taxon>
        <taxon>Thripidae</taxon>
        <taxon>Frankliniella</taxon>
    </lineage>
</organism>
<accession>A0A9C6XA84</accession>
<dbReference type="InterPro" id="IPR043359">
    <property type="entry name" value="GLI-like"/>
</dbReference>
<dbReference type="FunFam" id="3.30.160.60:FF:000359">
    <property type="entry name" value="GLIS family zinc finger 2"/>
    <property type="match status" value="1"/>
</dbReference>
<dbReference type="GO" id="GO:0000978">
    <property type="term" value="F:RNA polymerase II cis-regulatory region sequence-specific DNA binding"/>
    <property type="evidence" value="ECO:0007669"/>
    <property type="project" value="TreeGrafter"/>
</dbReference>
<dbReference type="PANTHER" id="PTHR45718">
    <property type="entry name" value="TRANSCRIPTIONAL ACTIVATOR CUBITUS INTERRUPTUS"/>
    <property type="match status" value="1"/>
</dbReference>
<keyword evidence="3" id="KW-0479">Metal-binding</keyword>
<dbReference type="InterPro" id="IPR013087">
    <property type="entry name" value="Znf_C2H2_type"/>
</dbReference>
<dbReference type="GO" id="GO:0140297">
    <property type="term" value="F:DNA-binding transcription factor binding"/>
    <property type="evidence" value="ECO:0007669"/>
    <property type="project" value="UniProtKB-ARBA"/>
</dbReference>
<keyword evidence="8" id="KW-0539">Nucleus</keyword>
<feature type="domain" description="C2H2-type" evidence="11">
    <location>
        <begin position="366"/>
        <end position="394"/>
    </location>
</feature>
<dbReference type="GO" id="GO:0008270">
    <property type="term" value="F:zinc ion binding"/>
    <property type="evidence" value="ECO:0007669"/>
    <property type="project" value="UniProtKB-KW"/>
</dbReference>
<feature type="region of interest" description="Disordered" evidence="10">
    <location>
        <begin position="287"/>
        <end position="323"/>
    </location>
</feature>
<evidence type="ECO:0000256" key="4">
    <source>
        <dbReference type="ARBA" id="ARBA00022737"/>
    </source>
</evidence>
<comment type="similarity">
    <text evidence="2">Belongs to the GLI C2H2-type zinc-finger protein family.</text>
</comment>
<evidence type="ECO:0000256" key="2">
    <source>
        <dbReference type="ARBA" id="ARBA00010831"/>
    </source>
</evidence>
<feature type="domain" description="C2H2-type" evidence="11">
    <location>
        <begin position="328"/>
        <end position="358"/>
    </location>
</feature>
<evidence type="ECO:0000256" key="7">
    <source>
        <dbReference type="ARBA" id="ARBA00023125"/>
    </source>
</evidence>
<protein>
    <submittedName>
        <fullName evidence="13">Zinc finger protein 232-like</fullName>
    </submittedName>
</protein>
<dbReference type="Pfam" id="PF23561">
    <property type="entry name" value="zf-C2H2_15"/>
    <property type="match status" value="1"/>
</dbReference>
<dbReference type="SMART" id="SM00355">
    <property type="entry name" value="ZnF_C2H2"/>
    <property type="match status" value="5"/>
</dbReference>
<dbReference type="OrthoDB" id="3214149at2759"/>
<dbReference type="GO" id="GO:0000981">
    <property type="term" value="F:DNA-binding transcription factor activity, RNA polymerase II-specific"/>
    <property type="evidence" value="ECO:0007669"/>
    <property type="project" value="TreeGrafter"/>
</dbReference>
<dbReference type="PANTHER" id="PTHR45718:SF7">
    <property type="entry name" value="C2H2-TYPE DOMAIN-CONTAINING PROTEIN"/>
    <property type="match status" value="1"/>
</dbReference>
<evidence type="ECO:0000256" key="9">
    <source>
        <dbReference type="PROSITE-ProRule" id="PRU00042"/>
    </source>
</evidence>
<evidence type="ECO:0000256" key="10">
    <source>
        <dbReference type="SAM" id="MobiDB-lite"/>
    </source>
</evidence>
<feature type="domain" description="C2H2-type" evidence="11">
    <location>
        <begin position="455"/>
        <end position="484"/>
    </location>
</feature>
<dbReference type="Pfam" id="PF00096">
    <property type="entry name" value="zf-C2H2"/>
    <property type="match status" value="3"/>
</dbReference>
<dbReference type="PROSITE" id="PS00028">
    <property type="entry name" value="ZINC_FINGER_C2H2_1"/>
    <property type="match status" value="4"/>
</dbReference>
<evidence type="ECO:0000256" key="5">
    <source>
        <dbReference type="ARBA" id="ARBA00022771"/>
    </source>
</evidence>
<reference evidence="13" key="1">
    <citation type="submission" date="2025-08" db="UniProtKB">
        <authorList>
            <consortium name="RefSeq"/>
        </authorList>
    </citation>
    <scope>IDENTIFICATION</scope>
    <source>
        <tissue evidence="13">Whole organism</tissue>
    </source>
</reference>
<feature type="compositionally biased region" description="Low complexity" evidence="10">
    <location>
        <begin position="497"/>
        <end position="513"/>
    </location>
</feature>
<evidence type="ECO:0000256" key="6">
    <source>
        <dbReference type="ARBA" id="ARBA00022833"/>
    </source>
</evidence>
<evidence type="ECO:0000256" key="1">
    <source>
        <dbReference type="ARBA" id="ARBA00004123"/>
    </source>
</evidence>
<evidence type="ECO:0000313" key="12">
    <source>
        <dbReference type="Proteomes" id="UP000504606"/>
    </source>
</evidence>
<comment type="subcellular location">
    <subcellularLocation>
        <location evidence="1">Nucleus</location>
    </subcellularLocation>
</comment>
<feature type="region of interest" description="Disordered" evidence="10">
    <location>
        <begin position="468"/>
        <end position="513"/>
    </location>
</feature>
<evidence type="ECO:0000259" key="11">
    <source>
        <dbReference type="PROSITE" id="PS50157"/>
    </source>
</evidence>
<keyword evidence="12" id="KW-1185">Reference proteome</keyword>
<dbReference type="FunFam" id="3.30.160.60:FF:000019">
    <property type="entry name" value="GLI family zinc finger 3"/>
    <property type="match status" value="1"/>
</dbReference>
<proteinExistence type="inferred from homology"/>
<dbReference type="SUPFAM" id="SSF57667">
    <property type="entry name" value="beta-beta-alpha zinc fingers"/>
    <property type="match status" value="3"/>
</dbReference>
<dbReference type="FunFam" id="3.30.160.60:FF:000031">
    <property type="entry name" value="GLI family zinc finger 3"/>
    <property type="match status" value="1"/>
</dbReference>
<keyword evidence="4" id="KW-0677">Repeat</keyword>
<dbReference type="GO" id="GO:0005634">
    <property type="term" value="C:nucleus"/>
    <property type="evidence" value="ECO:0007669"/>
    <property type="project" value="UniProtKB-SubCell"/>
</dbReference>